<gene>
    <name evidence="3" type="ORF">POCULU_LOCUS3271</name>
</gene>
<evidence type="ECO:0000256" key="1">
    <source>
        <dbReference type="SAM" id="MobiDB-lite"/>
    </source>
</evidence>
<comment type="caution">
    <text evidence="3">The sequence shown here is derived from an EMBL/GenBank/DDBJ whole genome shotgun (WGS) entry which is preliminary data.</text>
</comment>
<dbReference type="AlphaFoldDB" id="A0A9N9A1X6"/>
<feature type="signal peptide" evidence="2">
    <location>
        <begin position="1"/>
        <end position="20"/>
    </location>
</feature>
<evidence type="ECO:0000256" key="2">
    <source>
        <dbReference type="SAM" id="SignalP"/>
    </source>
</evidence>
<organism evidence="3 4">
    <name type="scientific">Paraglomus occultum</name>
    <dbReference type="NCBI Taxonomy" id="144539"/>
    <lineage>
        <taxon>Eukaryota</taxon>
        <taxon>Fungi</taxon>
        <taxon>Fungi incertae sedis</taxon>
        <taxon>Mucoromycota</taxon>
        <taxon>Glomeromycotina</taxon>
        <taxon>Glomeromycetes</taxon>
        <taxon>Paraglomerales</taxon>
        <taxon>Paraglomeraceae</taxon>
        <taxon>Paraglomus</taxon>
    </lineage>
</organism>
<dbReference type="EMBL" id="CAJVPJ010000351">
    <property type="protein sequence ID" value="CAG8514995.1"/>
    <property type="molecule type" value="Genomic_DNA"/>
</dbReference>
<keyword evidence="4" id="KW-1185">Reference proteome</keyword>
<evidence type="ECO:0000313" key="3">
    <source>
        <dbReference type="EMBL" id="CAG8514995.1"/>
    </source>
</evidence>
<reference evidence="3" key="1">
    <citation type="submission" date="2021-06" db="EMBL/GenBank/DDBJ databases">
        <authorList>
            <person name="Kallberg Y."/>
            <person name="Tangrot J."/>
            <person name="Rosling A."/>
        </authorList>
    </citation>
    <scope>NUCLEOTIDE SEQUENCE</scope>
    <source>
        <strain evidence="3">IA702</strain>
    </source>
</reference>
<evidence type="ECO:0000313" key="4">
    <source>
        <dbReference type="Proteomes" id="UP000789572"/>
    </source>
</evidence>
<proteinExistence type="predicted"/>
<sequence length="75" mass="8371">MTKFFRLTFIALAVIALANAIVSMPLPFSESNLSKKWLPGDRVIADCHRRRQCVPYLGHHGTPPKGPTNIQPKTD</sequence>
<feature type="region of interest" description="Disordered" evidence="1">
    <location>
        <begin position="56"/>
        <end position="75"/>
    </location>
</feature>
<name>A0A9N9A1X6_9GLOM</name>
<accession>A0A9N9A1X6</accession>
<dbReference type="Proteomes" id="UP000789572">
    <property type="component" value="Unassembled WGS sequence"/>
</dbReference>
<protein>
    <submittedName>
        <fullName evidence="3">10542_t:CDS:1</fullName>
    </submittedName>
</protein>
<feature type="chain" id="PRO_5040359840" evidence="2">
    <location>
        <begin position="21"/>
        <end position="75"/>
    </location>
</feature>
<keyword evidence="2" id="KW-0732">Signal</keyword>